<gene>
    <name evidence="1" type="ORF">N0F65_005133</name>
</gene>
<dbReference type="AlphaFoldDB" id="A0AAV2YVD7"/>
<name>A0AAV2YVD7_9STRA</name>
<dbReference type="EMBL" id="DAKRPA010000119">
    <property type="protein sequence ID" value="DAZ97975.1"/>
    <property type="molecule type" value="Genomic_DNA"/>
</dbReference>
<reference evidence="1" key="2">
    <citation type="journal article" date="2023" name="Microbiol Resour">
        <title>Decontamination and Annotation of the Draft Genome Sequence of the Oomycete Lagenidium giganteum ARSEF 373.</title>
        <authorList>
            <person name="Morgan W.R."/>
            <person name="Tartar A."/>
        </authorList>
    </citation>
    <scope>NUCLEOTIDE SEQUENCE</scope>
    <source>
        <strain evidence="1">ARSEF 373</strain>
    </source>
</reference>
<protein>
    <submittedName>
        <fullName evidence="1">Uncharacterized protein</fullName>
    </submittedName>
</protein>
<evidence type="ECO:0000313" key="1">
    <source>
        <dbReference type="EMBL" id="DAZ97975.1"/>
    </source>
</evidence>
<dbReference type="Proteomes" id="UP001146120">
    <property type="component" value="Unassembled WGS sequence"/>
</dbReference>
<comment type="caution">
    <text evidence="1">The sequence shown here is derived from an EMBL/GenBank/DDBJ whole genome shotgun (WGS) entry which is preliminary data.</text>
</comment>
<sequence>MSSTTIKRSIWEGVMVLVETCMAATVRLPHTHSEWKYFEARTGLPGVVDAIDGTLIEIKRLEQWEGWYCRKGFPAFNMQAVGDDHQLFMSFSIRSGRTMTSLSLIYPSLVNTVIG</sequence>
<organism evidence="1 2">
    <name type="scientific">Lagenidium giganteum</name>
    <dbReference type="NCBI Taxonomy" id="4803"/>
    <lineage>
        <taxon>Eukaryota</taxon>
        <taxon>Sar</taxon>
        <taxon>Stramenopiles</taxon>
        <taxon>Oomycota</taxon>
        <taxon>Peronosporomycetes</taxon>
        <taxon>Pythiales</taxon>
        <taxon>Pythiaceae</taxon>
    </lineage>
</organism>
<proteinExistence type="predicted"/>
<evidence type="ECO:0000313" key="2">
    <source>
        <dbReference type="Proteomes" id="UP001146120"/>
    </source>
</evidence>
<accession>A0AAV2YVD7</accession>
<reference evidence="1" key="1">
    <citation type="submission" date="2022-11" db="EMBL/GenBank/DDBJ databases">
        <authorList>
            <person name="Morgan W.R."/>
            <person name="Tartar A."/>
        </authorList>
    </citation>
    <scope>NUCLEOTIDE SEQUENCE</scope>
    <source>
        <strain evidence="1">ARSEF 373</strain>
    </source>
</reference>
<keyword evidence="2" id="KW-1185">Reference proteome</keyword>